<dbReference type="PANTHER" id="PTHR24260:SF136">
    <property type="entry name" value="GH08193P-RELATED"/>
    <property type="match status" value="1"/>
</dbReference>
<keyword evidence="11" id="KW-0325">Glycoprotein</keyword>
<dbReference type="GO" id="GO:0006508">
    <property type="term" value="P:proteolysis"/>
    <property type="evidence" value="ECO:0007669"/>
    <property type="project" value="UniProtKB-KW"/>
</dbReference>
<keyword evidence="9" id="KW-0865">Zymogen</keyword>
<evidence type="ECO:0000256" key="4">
    <source>
        <dbReference type="ARBA" id="ARBA00022670"/>
    </source>
</evidence>
<dbReference type="Pfam" id="PF00089">
    <property type="entry name" value="Trypsin"/>
    <property type="match status" value="2"/>
</dbReference>
<dbReference type="GO" id="GO:0045087">
    <property type="term" value="P:innate immune response"/>
    <property type="evidence" value="ECO:0007669"/>
    <property type="project" value="UniProtKB-KW"/>
</dbReference>
<dbReference type="PRINTS" id="PR00722">
    <property type="entry name" value="CHYMOTRYPSIN"/>
</dbReference>
<dbReference type="SUPFAM" id="SSF50494">
    <property type="entry name" value="Trypsin-like serine proteases"/>
    <property type="match status" value="2"/>
</dbReference>
<evidence type="ECO:0000259" key="13">
    <source>
        <dbReference type="PROSITE" id="PS50240"/>
    </source>
</evidence>
<dbReference type="InterPro" id="IPR043504">
    <property type="entry name" value="Peptidase_S1_PA_chymotrypsin"/>
</dbReference>
<evidence type="ECO:0000256" key="6">
    <source>
        <dbReference type="ARBA" id="ARBA00022801"/>
    </source>
</evidence>
<evidence type="ECO:0000256" key="7">
    <source>
        <dbReference type="ARBA" id="ARBA00022825"/>
    </source>
</evidence>
<evidence type="ECO:0000256" key="5">
    <source>
        <dbReference type="ARBA" id="ARBA00022729"/>
    </source>
</evidence>
<feature type="domain" description="Peptidase S1" evidence="13">
    <location>
        <begin position="36"/>
        <end position="287"/>
    </location>
</feature>
<dbReference type="PANTHER" id="PTHR24260">
    <property type="match status" value="1"/>
</dbReference>
<dbReference type="InterPro" id="IPR001254">
    <property type="entry name" value="Trypsin_dom"/>
</dbReference>
<keyword evidence="4" id="KW-0645">Protease</keyword>
<keyword evidence="2" id="KW-0964">Secreted</keyword>
<comment type="similarity">
    <text evidence="12">Belongs to the peptidase S1 family. CLIP subfamily.</text>
</comment>
<sequence length="578" mass="63753">MASIRCYALALGTLVLLIAPSTGQSCGERKAANLLVWKGQEAKDGHWPWHVALWRSMGGTISYFCGGTVLDNNVVLTAAHCLQTPSGLIGRDQVTVQVGRNRLKLADDRTKEHEVLDMFVHPGYTAVSVDNDIAIIRLATDITYTNYIQPICLWDRGEDLTPVVGTRGFVVGFGIDESNRPPGSLREAQLPVVSNFQCVRSNPNFFGPTLTEKMFCAGDRNGTSACNGDSGGGLFFQYGERWVIRGVVSFTQSRSIDGISNKVCDPEEFTVFTDVAKYLDWIGQYLRKAGPTPPPPVDNNPKLNLLGLDTCGSNAYPNRDESSKPVFLGYPWVGLLEYTETGAREKKTICHATLISDRYLVTAAHCVVNLPPRFKLTTVRLGEYDKTTTRDCGIIDGQSECAPPVQTLRIESVVAHRSFNTPKFANDIALVRLRDRADVSQRNVKPICLPFSKELRSYKPSAFTLTAWTAGSSAAKIERSERGVVDTVECQEKYTEESIALVKTYREICVLQEPAQGSRCTFPASGAPLQVVQNVRGSQRYVLHGMLSYGPKTCSTTFPDVYVNVGSFMDWILDNIQE</sequence>
<keyword evidence="6" id="KW-0378">Hydrolase</keyword>
<reference evidence="14" key="1">
    <citation type="submission" date="2022-08" db="UniProtKB">
        <authorList>
            <consortium name="EnsemblMetazoa"/>
        </authorList>
    </citation>
    <scope>IDENTIFICATION</scope>
    <source>
        <strain evidence="14">EBRO</strain>
    </source>
</reference>
<evidence type="ECO:0000256" key="10">
    <source>
        <dbReference type="ARBA" id="ARBA00023157"/>
    </source>
</evidence>
<dbReference type="CDD" id="cd00190">
    <property type="entry name" value="Tryp_SPc"/>
    <property type="match status" value="1"/>
</dbReference>
<dbReference type="PROSITE" id="PS00134">
    <property type="entry name" value="TRYPSIN_HIS"/>
    <property type="match status" value="2"/>
</dbReference>
<keyword evidence="10" id="KW-1015">Disulfide bond</keyword>
<dbReference type="FunFam" id="2.40.10.10:FF:000028">
    <property type="entry name" value="Serine protease easter"/>
    <property type="match status" value="1"/>
</dbReference>
<dbReference type="PROSITE" id="PS51257">
    <property type="entry name" value="PROKAR_LIPOPROTEIN"/>
    <property type="match status" value="1"/>
</dbReference>
<feature type="domain" description="Peptidase S1" evidence="13">
    <location>
        <begin position="330"/>
        <end position="577"/>
    </location>
</feature>
<dbReference type="InterPro" id="IPR009003">
    <property type="entry name" value="Peptidase_S1_PA"/>
</dbReference>
<comment type="subcellular location">
    <subcellularLocation>
        <location evidence="1">Secreted</location>
    </subcellularLocation>
</comment>
<proteinExistence type="inferred from homology"/>
<dbReference type="InterPro" id="IPR018114">
    <property type="entry name" value="TRYPSIN_HIS"/>
</dbReference>
<name>A0A182J0V7_ANOAO</name>
<evidence type="ECO:0000256" key="12">
    <source>
        <dbReference type="ARBA" id="ARBA00024195"/>
    </source>
</evidence>
<keyword evidence="7" id="KW-0720">Serine protease</keyword>
<dbReference type="STRING" id="41427.A0A182J0V7"/>
<keyword evidence="5" id="KW-0732">Signal</keyword>
<dbReference type="SMART" id="SM00020">
    <property type="entry name" value="Tryp_SPc"/>
    <property type="match status" value="2"/>
</dbReference>
<evidence type="ECO:0000313" key="14">
    <source>
        <dbReference type="EnsemblMetazoa" id="AATE009220-PA.1"/>
    </source>
</evidence>
<protein>
    <recommendedName>
        <fullName evidence="13">Peptidase S1 domain-containing protein</fullName>
    </recommendedName>
</protein>
<evidence type="ECO:0000256" key="2">
    <source>
        <dbReference type="ARBA" id="ARBA00022525"/>
    </source>
</evidence>
<dbReference type="Gene3D" id="2.40.10.10">
    <property type="entry name" value="Trypsin-like serine proteases"/>
    <property type="match status" value="3"/>
</dbReference>
<evidence type="ECO:0000256" key="1">
    <source>
        <dbReference type="ARBA" id="ARBA00004613"/>
    </source>
</evidence>
<evidence type="ECO:0000256" key="3">
    <source>
        <dbReference type="ARBA" id="ARBA00022588"/>
    </source>
</evidence>
<keyword evidence="8" id="KW-0391">Immunity</keyword>
<dbReference type="AlphaFoldDB" id="A0A182J0V7"/>
<evidence type="ECO:0000256" key="9">
    <source>
        <dbReference type="ARBA" id="ARBA00023145"/>
    </source>
</evidence>
<keyword evidence="3" id="KW-0399">Innate immunity</keyword>
<dbReference type="GO" id="GO:0005576">
    <property type="term" value="C:extracellular region"/>
    <property type="evidence" value="ECO:0007669"/>
    <property type="project" value="UniProtKB-SubCell"/>
</dbReference>
<dbReference type="PROSITE" id="PS50240">
    <property type="entry name" value="TRYPSIN_DOM"/>
    <property type="match status" value="2"/>
</dbReference>
<dbReference type="InterPro" id="IPR001314">
    <property type="entry name" value="Peptidase_S1A"/>
</dbReference>
<dbReference type="GO" id="GO:0004252">
    <property type="term" value="F:serine-type endopeptidase activity"/>
    <property type="evidence" value="ECO:0007669"/>
    <property type="project" value="InterPro"/>
</dbReference>
<evidence type="ECO:0000256" key="8">
    <source>
        <dbReference type="ARBA" id="ARBA00022859"/>
    </source>
</evidence>
<accession>A0A182J0V7</accession>
<dbReference type="EnsemblMetazoa" id="AATE009220-RA">
    <property type="protein sequence ID" value="AATE009220-PA.1"/>
    <property type="gene ID" value="AATE009220"/>
</dbReference>
<evidence type="ECO:0000256" key="11">
    <source>
        <dbReference type="ARBA" id="ARBA00023180"/>
    </source>
</evidence>
<dbReference type="FunFam" id="2.40.10.10:FF:000146">
    <property type="entry name" value="Serine protease 53"/>
    <property type="match status" value="1"/>
</dbReference>
<dbReference type="VEuPathDB" id="VectorBase:AATE009220"/>
<organism evidence="14">
    <name type="scientific">Anopheles atroparvus</name>
    <name type="common">European mosquito</name>
    <dbReference type="NCBI Taxonomy" id="41427"/>
    <lineage>
        <taxon>Eukaryota</taxon>
        <taxon>Metazoa</taxon>
        <taxon>Ecdysozoa</taxon>
        <taxon>Arthropoda</taxon>
        <taxon>Hexapoda</taxon>
        <taxon>Insecta</taxon>
        <taxon>Pterygota</taxon>
        <taxon>Neoptera</taxon>
        <taxon>Endopterygota</taxon>
        <taxon>Diptera</taxon>
        <taxon>Nematocera</taxon>
        <taxon>Culicoidea</taxon>
        <taxon>Culicidae</taxon>
        <taxon>Anophelinae</taxon>
        <taxon>Anopheles</taxon>
    </lineage>
</organism>
<dbReference type="InterPro" id="IPR051333">
    <property type="entry name" value="CLIP_Serine_Protease"/>
</dbReference>